<evidence type="ECO:0000256" key="2">
    <source>
        <dbReference type="ARBA" id="ARBA00022692"/>
    </source>
</evidence>
<protein>
    <recommendedName>
        <fullName evidence="10">NKG2-A/NKG2-B type II integral membrane protein-like</fullName>
    </recommendedName>
</protein>
<dbReference type="SUPFAM" id="SSF56436">
    <property type="entry name" value="C-type lectin-like"/>
    <property type="match status" value="1"/>
</dbReference>
<dbReference type="Ensembl" id="ENSBTAT00000080723.2">
    <property type="protein sequence ID" value="ENSBTAP00000064385.2"/>
    <property type="gene ID" value="ENSBTAG00000046268.3"/>
</dbReference>
<keyword evidence="4 7" id="KW-1133">Transmembrane helix</keyword>
<dbReference type="InterPro" id="IPR016187">
    <property type="entry name" value="CTDL_fold"/>
</dbReference>
<evidence type="ECO:0000256" key="5">
    <source>
        <dbReference type="ARBA" id="ARBA00023136"/>
    </source>
</evidence>
<evidence type="ECO:0000313" key="8">
    <source>
        <dbReference type="Ensembl" id="ENSBTAP00000064385.2"/>
    </source>
</evidence>
<dbReference type="GeneTree" id="ENSGT00940000154752"/>
<keyword evidence="5 7" id="KW-0472">Membrane</keyword>
<reference evidence="8" key="1">
    <citation type="submission" date="2018-03" db="EMBL/GenBank/DDBJ databases">
        <title>ARS-UCD1.2.</title>
        <authorList>
            <person name="Rosen B.D."/>
            <person name="Bickhart D.M."/>
            <person name="Koren S."/>
            <person name="Schnabel R.D."/>
            <person name="Hall R."/>
            <person name="Zimin A."/>
            <person name="Dreischer C."/>
            <person name="Schultheiss S."/>
            <person name="Schroeder S.G."/>
            <person name="Elsik C.G."/>
            <person name="Couldrey C."/>
            <person name="Liu G.E."/>
            <person name="Van Tassell C.P."/>
            <person name="Phillippy A.M."/>
            <person name="Smith T.P.L."/>
            <person name="Medrano J.F."/>
        </authorList>
    </citation>
    <scope>NUCLEOTIDE SEQUENCE [LARGE SCALE GENOMIC DNA]</scope>
    <source>
        <strain evidence="8">Hereford</strain>
    </source>
</reference>
<comment type="subcellular location">
    <subcellularLocation>
        <location evidence="1">Membrane</location>
        <topology evidence="1">Single-pass type II membrane protein</topology>
    </subcellularLocation>
</comment>
<feature type="transmembrane region" description="Helical" evidence="7">
    <location>
        <begin position="71"/>
        <end position="93"/>
    </location>
</feature>
<reference evidence="8" key="2">
    <citation type="submission" date="2025-08" db="UniProtKB">
        <authorList>
            <consortium name="Ensembl"/>
        </authorList>
    </citation>
    <scope>IDENTIFICATION</scope>
    <source>
        <strain evidence="8">Hereford</strain>
    </source>
</reference>
<dbReference type="PANTHER" id="PTHR22800:SF242">
    <property type="entry name" value="NKG2-A_NKG2-B TYPE II INTEGRAL MEMBRANE PROTEIN"/>
    <property type="match status" value="1"/>
</dbReference>
<evidence type="ECO:0000256" key="7">
    <source>
        <dbReference type="SAM" id="Phobius"/>
    </source>
</evidence>
<evidence type="ECO:0000256" key="4">
    <source>
        <dbReference type="ARBA" id="ARBA00022989"/>
    </source>
</evidence>
<name>A0A3Q1LUZ2_BOVIN</name>
<dbReference type="Proteomes" id="UP000009136">
    <property type="component" value="Chromosome 5"/>
</dbReference>
<gene>
    <name evidence="8" type="primary">LOC513869</name>
</gene>
<organism evidence="8 9">
    <name type="scientific">Bos taurus</name>
    <name type="common">Bovine</name>
    <dbReference type="NCBI Taxonomy" id="9913"/>
    <lineage>
        <taxon>Eukaryota</taxon>
        <taxon>Metazoa</taxon>
        <taxon>Chordata</taxon>
        <taxon>Craniata</taxon>
        <taxon>Vertebrata</taxon>
        <taxon>Euteleostomi</taxon>
        <taxon>Mammalia</taxon>
        <taxon>Eutheria</taxon>
        <taxon>Laurasiatheria</taxon>
        <taxon>Artiodactyla</taxon>
        <taxon>Ruminantia</taxon>
        <taxon>Pecora</taxon>
        <taxon>Bovidae</taxon>
        <taxon>Bovinae</taxon>
        <taxon>Bos</taxon>
    </lineage>
</organism>
<evidence type="ECO:0000256" key="6">
    <source>
        <dbReference type="SAM" id="MobiDB-lite"/>
    </source>
</evidence>
<reference evidence="8" key="3">
    <citation type="submission" date="2025-09" db="UniProtKB">
        <authorList>
            <consortium name="Ensembl"/>
        </authorList>
    </citation>
    <scope>IDENTIFICATION</scope>
    <source>
        <strain evidence="8">Hereford</strain>
    </source>
</reference>
<evidence type="ECO:0000256" key="1">
    <source>
        <dbReference type="ARBA" id="ARBA00004606"/>
    </source>
</evidence>
<dbReference type="Gene3D" id="3.10.100.10">
    <property type="entry name" value="Mannose-Binding Protein A, subunit A"/>
    <property type="match status" value="1"/>
</dbReference>
<dbReference type="PANTHER" id="PTHR22800">
    <property type="entry name" value="C-TYPE LECTIN PROTEINS"/>
    <property type="match status" value="1"/>
</dbReference>
<keyword evidence="9" id="KW-1185">Reference proteome</keyword>
<keyword evidence="3" id="KW-0735">Signal-anchor</keyword>
<evidence type="ECO:0000313" key="9">
    <source>
        <dbReference type="Proteomes" id="UP000009136"/>
    </source>
</evidence>
<dbReference type="GO" id="GO:0016020">
    <property type="term" value="C:membrane"/>
    <property type="evidence" value="ECO:0007669"/>
    <property type="project" value="UniProtKB-SubCell"/>
</dbReference>
<dbReference type="AlphaFoldDB" id="A0A3Q1LUZ2"/>
<evidence type="ECO:0008006" key="10">
    <source>
        <dbReference type="Google" id="ProtNLM"/>
    </source>
</evidence>
<sequence>MNNQGVTYVEHKAVKSSKRQKMKPKISKSSSSITEQELTYAELNLQNAPQNLHENDKNYHSKGSPSPSEKFIAGILGIICLILMSAVVTMIVVTPSTVIREQNNSSPIARLQKEFHCGCYPKEWFTYSNNCYSISLEKETLNGSLRSCTTKNSTLLYIDNEEEMAIQFLFAFCHKGGVICIYEVIKISPGNLDSSLCFIQLAISYDVLCIKLNKQGDNIKP</sequence>
<dbReference type="InterPro" id="IPR050919">
    <property type="entry name" value="NKG2/CD94_NK_receptors"/>
</dbReference>
<dbReference type="STRING" id="9913.ENSBTAP00000064385"/>
<feature type="compositionally biased region" description="Basic residues" evidence="6">
    <location>
        <begin position="14"/>
        <end position="26"/>
    </location>
</feature>
<feature type="region of interest" description="Disordered" evidence="6">
    <location>
        <begin position="1"/>
        <end position="34"/>
    </location>
</feature>
<evidence type="ECO:0000256" key="3">
    <source>
        <dbReference type="ARBA" id="ARBA00022968"/>
    </source>
</evidence>
<dbReference type="InterPro" id="IPR016186">
    <property type="entry name" value="C-type_lectin-like/link_sf"/>
</dbReference>
<proteinExistence type="predicted"/>
<accession>A0A3Q1LUZ2</accession>
<keyword evidence="2 7" id="KW-0812">Transmembrane</keyword>